<name>A0A2H1VPF0_SPOFR</name>
<dbReference type="AlphaFoldDB" id="A0A2H1VPF0"/>
<evidence type="ECO:0000256" key="1">
    <source>
        <dbReference type="SAM" id="MobiDB-lite"/>
    </source>
</evidence>
<organism evidence="2">
    <name type="scientific">Spodoptera frugiperda</name>
    <name type="common">Fall armyworm</name>
    <dbReference type="NCBI Taxonomy" id="7108"/>
    <lineage>
        <taxon>Eukaryota</taxon>
        <taxon>Metazoa</taxon>
        <taxon>Ecdysozoa</taxon>
        <taxon>Arthropoda</taxon>
        <taxon>Hexapoda</taxon>
        <taxon>Insecta</taxon>
        <taxon>Pterygota</taxon>
        <taxon>Neoptera</taxon>
        <taxon>Endopterygota</taxon>
        <taxon>Lepidoptera</taxon>
        <taxon>Glossata</taxon>
        <taxon>Ditrysia</taxon>
        <taxon>Noctuoidea</taxon>
        <taxon>Noctuidae</taxon>
        <taxon>Amphipyrinae</taxon>
        <taxon>Spodoptera</taxon>
    </lineage>
</organism>
<reference evidence="2" key="1">
    <citation type="submission" date="2016-07" db="EMBL/GenBank/DDBJ databases">
        <authorList>
            <person name="Bretaudeau A."/>
        </authorList>
    </citation>
    <scope>NUCLEOTIDE SEQUENCE</scope>
    <source>
        <strain evidence="2">Rice</strain>
        <tissue evidence="2">Whole body</tissue>
    </source>
</reference>
<feature type="compositionally biased region" description="Basic and acidic residues" evidence="1">
    <location>
        <begin position="263"/>
        <end position="287"/>
    </location>
</feature>
<dbReference type="EMBL" id="ODYU01003661">
    <property type="protein sequence ID" value="SOQ42709.1"/>
    <property type="molecule type" value="Genomic_DNA"/>
</dbReference>
<evidence type="ECO:0000313" key="2">
    <source>
        <dbReference type="EMBL" id="SOQ42709.1"/>
    </source>
</evidence>
<feature type="region of interest" description="Disordered" evidence="1">
    <location>
        <begin position="226"/>
        <end position="287"/>
    </location>
</feature>
<accession>A0A2H1VPF0</accession>
<sequence>MTSPALSEARGSVRLLLIKNYPVPTPAFRPGAPVVRSSGSGESHAKARIPRPHIKTDVKQLLRFSVIEQKYQLMVSNRHRPWTLETPEALQVRCRLFRGYEFKGCCSGIGDWEEGGNWAYGNLTHTTQVLFHVGFLLGRGNTNSGKEFHSLAVRIRKLEAKRFVRVGGISTMKRSVLWMTSLLSKHRILDLRIFLTKPHSLINQSVETVVSLLPYTGHISRLHATTEKFSKNRKKPSNTSPDPGIEPETPCPAVALATTRPTRQSERCSLKMVWRTDADRPESTPGP</sequence>
<gene>
    <name evidence="2" type="ORF">SFRICE_015569</name>
</gene>
<proteinExistence type="predicted"/>
<protein>
    <submittedName>
        <fullName evidence="2">SFRICE_015569</fullName>
    </submittedName>
</protein>